<dbReference type="Proteomes" id="UP000255389">
    <property type="component" value="Unassembled WGS sequence"/>
</dbReference>
<organism evidence="1 2">
    <name type="scientific">Mycolicibacterium fortuitum</name>
    <name type="common">Mycobacterium fortuitum</name>
    <dbReference type="NCBI Taxonomy" id="1766"/>
    <lineage>
        <taxon>Bacteria</taxon>
        <taxon>Bacillati</taxon>
        <taxon>Actinomycetota</taxon>
        <taxon>Actinomycetes</taxon>
        <taxon>Mycobacteriales</taxon>
        <taxon>Mycobacteriaceae</taxon>
        <taxon>Mycolicibacterium</taxon>
    </lineage>
</organism>
<evidence type="ECO:0000313" key="1">
    <source>
        <dbReference type="EMBL" id="SUA03606.1"/>
    </source>
</evidence>
<gene>
    <name evidence="1" type="ORF">NCTC1542_05091</name>
</gene>
<dbReference type="AlphaFoldDB" id="A0A378UZC1"/>
<accession>A0A378UZC1</accession>
<reference evidence="1 2" key="1">
    <citation type="submission" date="2018-06" db="EMBL/GenBank/DDBJ databases">
        <authorList>
            <consortium name="Pathogen Informatics"/>
            <person name="Doyle S."/>
        </authorList>
    </citation>
    <scope>NUCLEOTIDE SEQUENCE [LARGE SCALE GENOMIC DNA]</scope>
    <source>
        <strain evidence="1 2">NCTC1542</strain>
    </source>
</reference>
<evidence type="ECO:0000313" key="2">
    <source>
        <dbReference type="Proteomes" id="UP000255389"/>
    </source>
</evidence>
<proteinExistence type="predicted"/>
<dbReference type="EMBL" id="UGQY01000004">
    <property type="protein sequence ID" value="SUA03606.1"/>
    <property type="molecule type" value="Genomic_DNA"/>
</dbReference>
<protein>
    <submittedName>
        <fullName evidence="1">Uncharacterized protein</fullName>
    </submittedName>
</protein>
<name>A0A378UZC1_MYCFO</name>
<sequence>MSINRDELRALVREVVREAVRDVGAAVKTPGPVAVPPPPAPAPPAPATVAGLSAPPTVAGLSAPPTVAGLSAPPTVAAQFGVEPTGPRAVDGKNRTETVQLTNDRDLDTFVRKLLRLFESPKTRADLKTGRLSFRLAGASRSSGGGASRRIDSGAVTERQIADMAGGTLVLGRKAVLTPLAREKARTLGIKIEKEPKC</sequence>